<dbReference type="Proteomes" id="UP000229805">
    <property type="component" value="Unassembled WGS sequence"/>
</dbReference>
<accession>A0A2M7UG39</accession>
<evidence type="ECO:0000313" key="3">
    <source>
        <dbReference type="Proteomes" id="UP000229805"/>
    </source>
</evidence>
<name>A0A2M7UG39_9BACT</name>
<evidence type="ECO:0000313" key="2">
    <source>
        <dbReference type="EMBL" id="PIZ70214.1"/>
    </source>
</evidence>
<dbReference type="AlphaFoldDB" id="A0A2M7UG39"/>
<evidence type="ECO:0000256" key="1">
    <source>
        <dbReference type="SAM" id="MobiDB-lite"/>
    </source>
</evidence>
<dbReference type="EMBL" id="PFOG01000119">
    <property type="protein sequence ID" value="PIZ70214.1"/>
    <property type="molecule type" value="Genomic_DNA"/>
</dbReference>
<reference evidence="3" key="1">
    <citation type="submission" date="2017-09" db="EMBL/GenBank/DDBJ databases">
        <title>Depth-based differentiation of microbial function through sediment-hosted aquifers and enrichment of novel symbionts in the deep terrestrial subsurface.</title>
        <authorList>
            <person name="Probst A.J."/>
            <person name="Ladd B."/>
            <person name="Jarett J.K."/>
            <person name="Geller-Mcgrath D.E."/>
            <person name="Sieber C.M.K."/>
            <person name="Emerson J.B."/>
            <person name="Anantharaman K."/>
            <person name="Thomas B.C."/>
            <person name="Malmstrom R."/>
            <person name="Stieglmeier M."/>
            <person name="Klingl A."/>
            <person name="Woyke T."/>
            <person name="Ryan C.M."/>
            <person name="Banfield J.F."/>
        </authorList>
    </citation>
    <scope>NUCLEOTIDE SEQUENCE [LARGE SCALE GENOMIC DNA]</scope>
</reference>
<sequence>MWQQIRKWLESPVLWLYESAAFIALVSRQYALSILCGVIIPAIEIGVSWFKNQQKTPRGEGKTEIGEPEQPEMGPSGISVGDAVKIYRPARVGCKACIVKAEPEVWVVQALWWANSCEYLSSGRIARPGQLCVHLTKYFGDGLTGCLFMRYVEFLLWRAGDVGKLRAAGLLAMPGLWQGFKEYFQKINS</sequence>
<feature type="region of interest" description="Disordered" evidence="1">
    <location>
        <begin position="54"/>
        <end position="77"/>
    </location>
</feature>
<organism evidence="2 3">
    <name type="scientific">Candidatus Portnoybacteria bacterium CG_4_10_14_0_2_um_filter_44_20</name>
    <dbReference type="NCBI Taxonomy" id="1974799"/>
    <lineage>
        <taxon>Bacteria</taxon>
        <taxon>Candidatus Portnoyibacteriota</taxon>
    </lineage>
</organism>
<proteinExistence type="predicted"/>
<gene>
    <name evidence="2" type="ORF">COY11_02995</name>
</gene>
<comment type="caution">
    <text evidence="2">The sequence shown here is derived from an EMBL/GenBank/DDBJ whole genome shotgun (WGS) entry which is preliminary data.</text>
</comment>
<protein>
    <submittedName>
        <fullName evidence="2">Uncharacterized protein</fullName>
    </submittedName>
</protein>